<dbReference type="InterPro" id="IPR035093">
    <property type="entry name" value="RelE/ParE_toxin_dom_sf"/>
</dbReference>
<sequence length="97" mass="11342">MTSFRPDIPPHVVDIIRSLHPDLKQLIKSAVRAIAANPECGEPLKRELDALRKYRVRRFRIVYGADQKKRIIRLMAVGHRRSVYEELAERIGRKTRV</sequence>
<keyword evidence="2" id="KW-1185">Reference proteome</keyword>
<accession>A0A0S4LKX1</accession>
<dbReference type="STRING" id="1742973.COMA2_40252"/>
<dbReference type="Pfam" id="PF15781">
    <property type="entry name" value="ParE-like_toxin"/>
    <property type="match status" value="1"/>
</dbReference>
<evidence type="ECO:0000313" key="1">
    <source>
        <dbReference type="EMBL" id="CUS38227.1"/>
    </source>
</evidence>
<dbReference type="AlphaFoldDB" id="A0A0S4LKX1"/>
<dbReference type="Gene3D" id="3.30.2310.20">
    <property type="entry name" value="RelE-like"/>
    <property type="match status" value="1"/>
</dbReference>
<evidence type="ECO:0000313" key="2">
    <source>
        <dbReference type="Proteomes" id="UP000198736"/>
    </source>
</evidence>
<dbReference type="Proteomes" id="UP000198736">
    <property type="component" value="Unassembled WGS sequence"/>
</dbReference>
<organism evidence="1 2">
    <name type="scientific">Candidatus Nitrospira nitrificans</name>
    <dbReference type="NCBI Taxonomy" id="1742973"/>
    <lineage>
        <taxon>Bacteria</taxon>
        <taxon>Pseudomonadati</taxon>
        <taxon>Nitrospirota</taxon>
        <taxon>Nitrospiria</taxon>
        <taxon>Nitrospirales</taxon>
        <taxon>Nitrospiraceae</taxon>
        <taxon>Nitrospira</taxon>
    </lineage>
</organism>
<name>A0A0S4LKX1_9BACT</name>
<gene>
    <name evidence="1" type="ORF">COMA2_40252</name>
</gene>
<dbReference type="InterPro" id="IPR031552">
    <property type="entry name" value="ParE-like_toxin"/>
</dbReference>
<dbReference type="SUPFAM" id="SSF143011">
    <property type="entry name" value="RelE-like"/>
    <property type="match status" value="1"/>
</dbReference>
<proteinExistence type="predicted"/>
<protein>
    <submittedName>
        <fullName evidence="1">Putative Cytotoxic translational repressor of toxin-antitoxin stability system</fullName>
    </submittedName>
</protein>
<dbReference type="EMBL" id="CZPZ01000031">
    <property type="protein sequence ID" value="CUS38227.1"/>
    <property type="molecule type" value="Genomic_DNA"/>
</dbReference>
<dbReference type="OrthoDB" id="9797012at2"/>
<dbReference type="RefSeq" id="WP_090900080.1">
    <property type="nucleotide sequence ID" value="NZ_CZPZ01000031.1"/>
</dbReference>
<reference evidence="2" key="1">
    <citation type="submission" date="2015-10" db="EMBL/GenBank/DDBJ databases">
        <authorList>
            <person name="Luecker S."/>
            <person name="Luecker S."/>
        </authorList>
    </citation>
    <scope>NUCLEOTIDE SEQUENCE [LARGE SCALE GENOMIC DNA]</scope>
</reference>